<feature type="transmembrane region" description="Helical" evidence="8">
    <location>
        <begin position="404"/>
        <end position="429"/>
    </location>
</feature>
<sequence length="985" mass="107448">MNPQVTAVNELPTESPSSPCNSSDETCSEVSLGSPIKRVASDDSSQIGLTSMSSSAPELEVPGLLTDSSRGTSPLSRSTGTGSRQGGHMRRHGITSRPSQTPLKIPTRRTPNRQKSRSDSFHLKRTALPVGGEGQIANNSNSKQTIAKAKAAQMQAKAKKDHQQLRKARMTSPEVEKQTALPDLTLTTSRSATHKAVTGGSEVRPATSLGNGTRSLGRQFDNAIDDEEEEGNYPLPPSLDTRNSQKKNKRKAFGLKFPPRRTGSDNSESSFSRLAGFFGAKGDSILDSASEASLGSTILKERDDRFRQGVDQSINLMDPSGANYGTSPERGSRSPTRGGRRAKKKRVSVLELMFGDREERGRRPGRQKSFVDIVLGPDPTKPGRTSSGSKDLNKTKEQVAVRKFCAAVVLLFLLASAAVLGGYGAQLWFRSRTSSTNERNQNPSTNQSMASETDFLLPANGTFSATTRSFGSTVLKSKLGGESNTATQMVDSNTTLQVNDEFSEDDALAHLESLLLHYKISTQKDLRNSQSSAYKALRWLGKFRESQDDIDVYDADEHDGDFEIGWKDNQELIEKYALAVFYFCTHHSHSKLDKAGDKQSQESDTANEASPSLRGQQRRRVLTSPSRTSSGEDWMNDDKICEWRGVQCNKENAITHLRLPSSNLHGSLPSELRGLRDLVVLDLSNNHLHGSIPKSIGELSRLTFINLGNNKFSGSIPNLQPLTNLHEINLDMNKLGGTIPSLQGMAKLSSVILSGNRLHGSIPPLTGLGKLKHVDLNSNELTGGVDFEGLTSLDRLEKFQAGSNKLSGTISASIRGMHNLVQLDLSSNSFHGDLPNSIQHLSQLEHMKLNSNQFTGSIPASWSQLNNLQSLILDHNLLESTIPSNLNKMRQLTDLRLNHNGLTGSIPDLGKLTHLVHLHLESNKLSGEVPKSMGNLVGGLKTLLLFHNDIAGDSSFICAEDVSNLQRFAMDCKTEITCDCCLKCY</sequence>
<gene>
    <name evidence="10" type="ORF">SEMRO_2231_G320070.1</name>
</gene>
<reference evidence="10" key="1">
    <citation type="submission" date="2020-06" db="EMBL/GenBank/DDBJ databases">
        <authorList>
            <consortium name="Plant Systems Biology data submission"/>
        </authorList>
    </citation>
    <scope>NUCLEOTIDE SEQUENCE</scope>
    <source>
        <strain evidence="10">D6</strain>
    </source>
</reference>
<dbReference type="Pfam" id="PF23598">
    <property type="entry name" value="LRR_14"/>
    <property type="match status" value="1"/>
</dbReference>
<accession>A0A9N8HWP3</accession>
<feature type="compositionally biased region" description="Low complexity" evidence="7">
    <location>
        <begin position="143"/>
        <end position="156"/>
    </location>
</feature>
<dbReference type="InterPro" id="IPR003591">
    <property type="entry name" value="Leu-rich_rpt_typical-subtyp"/>
</dbReference>
<evidence type="ECO:0000256" key="7">
    <source>
        <dbReference type="SAM" id="MobiDB-lite"/>
    </source>
</evidence>
<evidence type="ECO:0000256" key="2">
    <source>
        <dbReference type="ARBA" id="ARBA00022614"/>
    </source>
</evidence>
<feature type="compositionally biased region" description="Basic residues" evidence="7">
    <location>
        <begin position="338"/>
        <end position="347"/>
    </location>
</feature>
<feature type="compositionally biased region" description="Basic residues" evidence="7">
    <location>
        <begin position="157"/>
        <end position="169"/>
    </location>
</feature>
<feature type="compositionally biased region" description="Polar residues" evidence="7">
    <location>
        <begin position="66"/>
        <end position="75"/>
    </location>
</feature>
<keyword evidence="5 8" id="KW-0472">Membrane</keyword>
<dbReference type="PANTHER" id="PTHR45974">
    <property type="entry name" value="RECEPTOR-LIKE PROTEIN 55"/>
    <property type="match status" value="1"/>
</dbReference>
<dbReference type="SMART" id="SM00369">
    <property type="entry name" value="LRR_TYP"/>
    <property type="match status" value="6"/>
</dbReference>
<dbReference type="PROSITE" id="PS51450">
    <property type="entry name" value="LRR"/>
    <property type="match status" value="2"/>
</dbReference>
<feature type="region of interest" description="Disordered" evidence="7">
    <location>
        <begin position="593"/>
        <end position="633"/>
    </location>
</feature>
<evidence type="ECO:0000256" key="8">
    <source>
        <dbReference type="SAM" id="Phobius"/>
    </source>
</evidence>
<feature type="compositionally biased region" description="Polar residues" evidence="7">
    <location>
        <begin position="1"/>
        <end position="31"/>
    </location>
</feature>
<evidence type="ECO:0000256" key="5">
    <source>
        <dbReference type="ARBA" id="ARBA00023136"/>
    </source>
</evidence>
<evidence type="ECO:0000313" key="10">
    <source>
        <dbReference type="EMBL" id="CAB9528462.1"/>
    </source>
</evidence>
<dbReference type="SUPFAM" id="SSF52058">
    <property type="entry name" value="L domain-like"/>
    <property type="match status" value="1"/>
</dbReference>
<evidence type="ECO:0000256" key="3">
    <source>
        <dbReference type="ARBA" id="ARBA00022729"/>
    </source>
</evidence>
<dbReference type="InterPro" id="IPR001611">
    <property type="entry name" value="Leu-rich_rpt"/>
</dbReference>
<feature type="compositionally biased region" description="Basic residues" evidence="7">
    <location>
        <begin position="106"/>
        <end position="115"/>
    </location>
</feature>
<keyword evidence="3" id="KW-0732">Signal</keyword>
<name>A0A9N8HWP3_9STRA</name>
<dbReference type="Gene3D" id="3.80.10.10">
    <property type="entry name" value="Ribonuclease Inhibitor"/>
    <property type="match status" value="2"/>
</dbReference>
<keyword evidence="2" id="KW-0433">Leucine-rich repeat</keyword>
<dbReference type="EMBL" id="CAICTM010002229">
    <property type="protein sequence ID" value="CAB9528462.1"/>
    <property type="molecule type" value="Genomic_DNA"/>
</dbReference>
<dbReference type="InterPro" id="IPR032675">
    <property type="entry name" value="LRR_dom_sf"/>
</dbReference>
<keyword evidence="4" id="KW-0677">Repeat</keyword>
<comment type="subcellular location">
    <subcellularLocation>
        <location evidence="1">Membrane</location>
    </subcellularLocation>
</comment>
<feature type="compositionally biased region" description="Low complexity" evidence="7">
    <location>
        <begin position="326"/>
        <end position="337"/>
    </location>
</feature>
<evidence type="ECO:0000259" key="9">
    <source>
        <dbReference type="Pfam" id="PF23598"/>
    </source>
</evidence>
<dbReference type="GO" id="GO:0016020">
    <property type="term" value="C:membrane"/>
    <property type="evidence" value="ECO:0007669"/>
    <property type="project" value="UniProtKB-SubCell"/>
</dbReference>
<feature type="domain" description="Disease resistance R13L4/SHOC-2-like LRR" evidence="9">
    <location>
        <begin position="815"/>
        <end position="973"/>
    </location>
</feature>
<keyword evidence="6" id="KW-0325">Glycoprotein</keyword>
<keyword evidence="8" id="KW-1133">Transmembrane helix</keyword>
<organism evidence="10 11">
    <name type="scientific">Seminavis robusta</name>
    <dbReference type="NCBI Taxonomy" id="568900"/>
    <lineage>
        <taxon>Eukaryota</taxon>
        <taxon>Sar</taxon>
        <taxon>Stramenopiles</taxon>
        <taxon>Ochrophyta</taxon>
        <taxon>Bacillariophyta</taxon>
        <taxon>Bacillariophyceae</taxon>
        <taxon>Bacillariophycidae</taxon>
        <taxon>Naviculales</taxon>
        <taxon>Naviculaceae</taxon>
        <taxon>Seminavis</taxon>
    </lineage>
</organism>
<feature type="compositionally biased region" description="Basic residues" evidence="7">
    <location>
        <begin position="244"/>
        <end position="253"/>
    </location>
</feature>
<dbReference type="Pfam" id="PF00560">
    <property type="entry name" value="LRR_1"/>
    <property type="match status" value="1"/>
</dbReference>
<keyword evidence="11" id="KW-1185">Reference proteome</keyword>
<dbReference type="FunFam" id="3.80.10.10:FF:000383">
    <property type="entry name" value="Leucine-rich repeat receptor protein kinase EMS1"/>
    <property type="match status" value="2"/>
</dbReference>
<feature type="region of interest" description="Disordered" evidence="7">
    <location>
        <begin position="311"/>
        <end position="394"/>
    </location>
</feature>
<comment type="caution">
    <text evidence="10">The sequence shown here is derived from an EMBL/GenBank/DDBJ whole genome shotgun (WGS) entry which is preliminary data.</text>
</comment>
<dbReference type="FunFam" id="3.80.10.10:FF:000400">
    <property type="entry name" value="Nuclear pore complex protein NUP107"/>
    <property type="match status" value="1"/>
</dbReference>
<dbReference type="Proteomes" id="UP001153069">
    <property type="component" value="Unassembled WGS sequence"/>
</dbReference>
<evidence type="ECO:0000256" key="4">
    <source>
        <dbReference type="ARBA" id="ARBA00022737"/>
    </source>
</evidence>
<evidence type="ECO:0000256" key="6">
    <source>
        <dbReference type="ARBA" id="ARBA00023180"/>
    </source>
</evidence>
<dbReference type="InterPro" id="IPR055414">
    <property type="entry name" value="LRR_R13L4/SHOC2-like"/>
</dbReference>
<dbReference type="OrthoDB" id="660555at2759"/>
<dbReference type="AlphaFoldDB" id="A0A9N8HWP3"/>
<evidence type="ECO:0000313" key="11">
    <source>
        <dbReference type="Proteomes" id="UP001153069"/>
    </source>
</evidence>
<evidence type="ECO:0000256" key="1">
    <source>
        <dbReference type="ARBA" id="ARBA00004370"/>
    </source>
</evidence>
<feature type="region of interest" description="Disordered" evidence="7">
    <location>
        <begin position="1"/>
        <end position="269"/>
    </location>
</feature>
<feature type="compositionally biased region" description="Polar residues" evidence="7">
    <location>
        <begin position="602"/>
        <end position="615"/>
    </location>
</feature>
<keyword evidence="8" id="KW-0812">Transmembrane</keyword>
<feature type="compositionally biased region" description="Polar residues" evidence="7">
    <location>
        <begin position="42"/>
        <end position="56"/>
    </location>
</feature>
<proteinExistence type="predicted"/>
<protein>
    <submittedName>
        <fullName evidence="10">Inherit from bctoNOG: RHS repeat-associated core domain-containing protein</fullName>
    </submittedName>
</protein>